<organism evidence="1">
    <name type="scientific">Siphoviridae sp. ctPEx3</name>
    <dbReference type="NCBI Taxonomy" id="2823578"/>
    <lineage>
        <taxon>Viruses</taxon>
        <taxon>Duplodnaviria</taxon>
        <taxon>Heunggongvirae</taxon>
        <taxon>Uroviricota</taxon>
        <taxon>Caudoviricetes</taxon>
    </lineage>
</organism>
<name>A0A8S5LFW9_9CAUD</name>
<accession>A0A8S5LFW9</accession>
<reference evidence="1" key="1">
    <citation type="journal article" date="2021" name="Proc. Natl. Acad. Sci. U.S.A.">
        <title>A Catalog of Tens of Thousands of Viruses from Human Metagenomes Reveals Hidden Associations with Chronic Diseases.</title>
        <authorList>
            <person name="Tisza M.J."/>
            <person name="Buck C.B."/>
        </authorList>
    </citation>
    <scope>NUCLEOTIDE SEQUENCE</scope>
    <source>
        <strain evidence="1">CtPEx3</strain>
    </source>
</reference>
<sequence length="1333" mass="147687">MVTIYGSDGTVKIQAPCDDNSTQEHELQGDNVLTLSFTLYEHVALEVNDYAEFRGQKYWLMERYRPEQKSTVEWRYDVKLYGIESLIKRFLVLNDTDGDDEPVFTLTAPPREHVALIVKSINNGMNRTTDWKVGTVEGADNIVIDYEGKYCDEALKEVAEKAGNRAEWWVEGQTVNVCRCETGEEVTLGYNKGLTGISCDMADNAKFYTRLYPVGSSRNIDPEKYGHSRLQLPGGVKHVDVNVEKYGVWHHYEADAFSDIYPKRIGTVSSVRSEEMTDEEGNPYKIFYFKDNSLGFDPNSYEIAEKVKRISFQEGSELAGLGDEEDGTYFFEANYDSDTHEFELITIWPYDDGTQLPNDTLCPKAGDKYILWNIRMPDEYYPLAEQEFREAVDRYNEENAVDAGRYKGPTDHVYIEENGIDLYVGRRVRLESAQYFPETGYRSSRITKITRQVNLPSQMDVEISDAVSTGTMESINGNIADAKNYVKTATAGSFPDLIRSWDNTYPTDNNVFSARRALKESLSRLREDTAQEKLHFLKGADFGRYKAGESGAGVDGDGNAEWLTAVIRELLRSVRFVDGMFGEGWKLWMDALTGLSNLTIDKVTIRQTLVALELLIQKVRSIGGQFVVSAASGKIKTVTKDGDSYKITFEQDNEFVAHDLMRCAEFTGASLRGYWVEVSASDGSGITVPVGEFGDVEPKAGDECVLMGNTQNRLRQNLISIAATEDGQPRVDVLDGVSAKNFDGCLRVRLGNLDGISDSRFPADNQPHGNGLYGDNVYLMGTFVLTTGEDILTRFEITEGKIEAAVEGLRKDFTEDKSYLDNASFGDGMNKWDTENEATFFLLGSKWIWANGAPLSDKTNYACVKTDGGRTTVYIRNKYILQKHENFRFIPDYTEVNTEGEKKPEAVYLSFFYRVARAGRLTITFEGLDKTGFENFNEFSYDGELAVTDGYQIFNHSGLWNGTGDFKLAFTGEIYLYMLVLSTDRAEALAYKYRTLFEQSEKLVKIAAANFDKDGNVIEGSQIVTKADMNLVASGLFDENGQLVSGAGLITKKDMSGLFAIDENGNLKSFVSAGAEGVKIKASSISLEGAVTANSYFKILADGSFEANVGRIGGFEIANGRIGSAATASGGGGSLAIYDDFIRVGGTNSYVMFGDDVIPGSVGGAFTAAGRIVNKTANTYGSYGFDQANYGLFINVSGGTKNYGVYSDAAMIAPAFINSRAKILTLSGGTYKVDFSQHNVILLYYNDPNYSGTDVELPNESSVARQFGVSSLPSDFAAVVTFKARPGTKRITLKGIYDQNENKVDYAMEQGDSVMVLITKADGFRYQILNYSS</sequence>
<proteinExistence type="predicted"/>
<evidence type="ECO:0000313" key="1">
    <source>
        <dbReference type="EMBL" id="DAD68779.1"/>
    </source>
</evidence>
<dbReference type="EMBL" id="BK014709">
    <property type="protein sequence ID" value="DAD68779.1"/>
    <property type="molecule type" value="Genomic_DNA"/>
</dbReference>
<protein>
    <submittedName>
        <fullName evidence="1">Tail protein</fullName>
    </submittedName>
</protein>